<evidence type="ECO:0000256" key="1">
    <source>
        <dbReference type="SAM" id="Phobius"/>
    </source>
</evidence>
<keyword evidence="3" id="KW-1185">Reference proteome</keyword>
<sequence>MNPGTAPARRDRQTRQARLLEVVYGLLFVVLFLVVGRPPVHPLAYWAVMIGGLIGGQWICLRYYQSLDERARQRFANSWMAAGIFLSNTIAALLVWGLYTWLTAPPEQRDATLQTLPFWPVYLALVGSMLAMWATNRYLRWKDGA</sequence>
<dbReference type="EMBL" id="WVHK01000067">
    <property type="protein sequence ID" value="MXV21000.1"/>
    <property type="molecule type" value="Genomic_DNA"/>
</dbReference>
<keyword evidence="1" id="KW-0472">Membrane</keyword>
<evidence type="ECO:0000313" key="2">
    <source>
        <dbReference type="EMBL" id="MXV21000.1"/>
    </source>
</evidence>
<feature type="transmembrane region" description="Helical" evidence="1">
    <location>
        <begin position="19"/>
        <end position="37"/>
    </location>
</feature>
<keyword evidence="1" id="KW-1133">Transmembrane helix</keyword>
<protein>
    <submittedName>
        <fullName evidence="2">Uncharacterized protein</fullName>
    </submittedName>
</protein>
<dbReference type="AlphaFoldDB" id="A0A6I4YKB6"/>
<feature type="transmembrane region" description="Helical" evidence="1">
    <location>
        <begin position="76"/>
        <end position="99"/>
    </location>
</feature>
<proteinExistence type="predicted"/>
<reference evidence="2 3" key="1">
    <citation type="submission" date="2019-11" db="EMBL/GenBank/DDBJ databases">
        <title>Genome sequence of Deinococcus xianganensis Y35, AI-2 producing algicidal bacterium, isolated from lake water.</title>
        <authorList>
            <person name="Li Y."/>
        </authorList>
    </citation>
    <scope>NUCLEOTIDE SEQUENCE [LARGE SCALE GENOMIC DNA]</scope>
    <source>
        <strain evidence="2 3">Y35</strain>
    </source>
</reference>
<keyword evidence="1" id="KW-0812">Transmembrane</keyword>
<feature type="transmembrane region" description="Helical" evidence="1">
    <location>
        <begin position="43"/>
        <end position="64"/>
    </location>
</feature>
<dbReference type="RefSeq" id="WP_160980948.1">
    <property type="nucleotide sequence ID" value="NZ_WVHK01000067.1"/>
</dbReference>
<name>A0A6I4YKB6_9DEIO</name>
<accession>A0A6I4YKB6</accession>
<organism evidence="2 3">
    <name type="scientific">Deinococcus xianganensis</name>
    <dbReference type="NCBI Taxonomy" id="1507289"/>
    <lineage>
        <taxon>Bacteria</taxon>
        <taxon>Thermotogati</taxon>
        <taxon>Deinococcota</taxon>
        <taxon>Deinococci</taxon>
        <taxon>Deinococcales</taxon>
        <taxon>Deinococcaceae</taxon>
        <taxon>Deinococcus</taxon>
    </lineage>
</organism>
<gene>
    <name evidence="2" type="ORF">GLX28_15320</name>
</gene>
<comment type="caution">
    <text evidence="2">The sequence shown here is derived from an EMBL/GenBank/DDBJ whole genome shotgun (WGS) entry which is preliminary data.</text>
</comment>
<feature type="transmembrane region" description="Helical" evidence="1">
    <location>
        <begin position="119"/>
        <end position="139"/>
    </location>
</feature>
<dbReference type="Proteomes" id="UP000430519">
    <property type="component" value="Unassembled WGS sequence"/>
</dbReference>
<evidence type="ECO:0000313" key="3">
    <source>
        <dbReference type="Proteomes" id="UP000430519"/>
    </source>
</evidence>